<dbReference type="STRING" id="3827.A0A3Q7X9B2"/>
<reference evidence="3" key="2">
    <citation type="submission" date="2025-08" db="UniProtKB">
        <authorList>
            <consortium name="RefSeq"/>
        </authorList>
    </citation>
    <scope>IDENTIFICATION</scope>
    <source>
        <tissue evidence="3">Etiolated seedlings</tissue>
    </source>
</reference>
<evidence type="ECO:0000313" key="3">
    <source>
        <dbReference type="RefSeq" id="XP_027190209.1"/>
    </source>
</evidence>
<reference evidence="2" key="1">
    <citation type="journal article" date="2013" name="Nat. Biotechnol.">
        <title>Draft genome sequence of chickpea (Cicer arietinum) provides a resource for trait improvement.</title>
        <authorList>
            <person name="Varshney R.K."/>
            <person name="Song C."/>
            <person name="Saxena R.K."/>
            <person name="Azam S."/>
            <person name="Yu S."/>
            <person name="Sharpe A.G."/>
            <person name="Cannon S."/>
            <person name="Baek J."/>
            <person name="Rosen B.D."/>
            <person name="Tar'an B."/>
            <person name="Millan T."/>
            <person name="Zhang X."/>
            <person name="Ramsay L.D."/>
            <person name="Iwata A."/>
            <person name="Wang Y."/>
            <person name="Nelson W."/>
            <person name="Farmer A.D."/>
            <person name="Gaur P.M."/>
            <person name="Soderlund C."/>
            <person name="Penmetsa R.V."/>
            <person name="Xu C."/>
            <person name="Bharti A.K."/>
            <person name="He W."/>
            <person name="Winter P."/>
            <person name="Zhao S."/>
            <person name="Hane J.K."/>
            <person name="Carrasquilla-Garcia N."/>
            <person name="Condie J.A."/>
            <person name="Upadhyaya H.D."/>
            <person name="Luo M.C."/>
            <person name="Thudi M."/>
            <person name="Gowda C.L."/>
            <person name="Singh N.P."/>
            <person name="Lichtenzveig J."/>
            <person name="Gali K.K."/>
            <person name="Rubio J."/>
            <person name="Nadarajan N."/>
            <person name="Dolezel J."/>
            <person name="Bansal K.C."/>
            <person name="Xu X."/>
            <person name="Edwards D."/>
            <person name="Zhang G."/>
            <person name="Kahl G."/>
            <person name="Gil J."/>
            <person name="Singh K.B."/>
            <person name="Datta S.K."/>
            <person name="Jackson S.A."/>
            <person name="Wang J."/>
            <person name="Cook D.R."/>
        </authorList>
    </citation>
    <scope>NUCLEOTIDE SEQUENCE [LARGE SCALE GENOMIC DNA]</scope>
    <source>
        <strain evidence="2">cv. CDC Frontier</strain>
    </source>
</reference>
<organism evidence="2 3">
    <name type="scientific">Cicer arietinum</name>
    <name type="common">Chickpea</name>
    <name type="synonym">Garbanzo</name>
    <dbReference type="NCBI Taxonomy" id="3827"/>
    <lineage>
        <taxon>Eukaryota</taxon>
        <taxon>Viridiplantae</taxon>
        <taxon>Streptophyta</taxon>
        <taxon>Embryophyta</taxon>
        <taxon>Tracheophyta</taxon>
        <taxon>Spermatophyta</taxon>
        <taxon>Magnoliopsida</taxon>
        <taxon>eudicotyledons</taxon>
        <taxon>Gunneridae</taxon>
        <taxon>Pentapetalae</taxon>
        <taxon>rosids</taxon>
        <taxon>fabids</taxon>
        <taxon>Fabales</taxon>
        <taxon>Fabaceae</taxon>
        <taxon>Papilionoideae</taxon>
        <taxon>50 kb inversion clade</taxon>
        <taxon>NPAAA clade</taxon>
        <taxon>Hologalegina</taxon>
        <taxon>IRL clade</taxon>
        <taxon>Cicereae</taxon>
        <taxon>Cicer</taxon>
    </lineage>
</organism>
<sequence length="143" mass="15689">MFRLHYTTDVILFFLATLHLLGFWHLAVLAKVLPLRDLVILTSVPSSKQGHGRKLSVGSKRVFVVRAASSSAESSGSSCNIAPLKLESPIGQFLSQILVSHPHLMSAAVEKQLEQFQTDRDGDEQKEKPSASGTDLVLYRSDS</sequence>
<dbReference type="PANTHER" id="PTHR31808">
    <property type="entry name" value="EXPRESSED PROTEIN"/>
    <property type="match status" value="1"/>
</dbReference>
<dbReference type="AlphaFoldDB" id="A0A3Q7X9B2"/>
<keyword evidence="2" id="KW-1185">Reference proteome</keyword>
<evidence type="ECO:0000256" key="1">
    <source>
        <dbReference type="SAM" id="MobiDB-lite"/>
    </source>
</evidence>
<feature type="compositionally biased region" description="Basic and acidic residues" evidence="1">
    <location>
        <begin position="115"/>
        <end position="129"/>
    </location>
</feature>
<dbReference type="PANTHER" id="PTHR31808:SF4">
    <property type="entry name" value="LIGASE, PUTATIVE (DUF760)-RELATED"/>
    <property type="match status" value="1"/>
</dbReference>
<protein>
    <submittedName>
        <fullName evidence="3">UV-B-induced protein At3g17800, chloroplastic-like isoform X1</fullName>
    </submittedName>
</protein>
<evidence type="ECO:0000313" key="2">
    <source>
        <dbReference type="Proteomes" id="UP000087171"/>
    </source>
</evidence>
<dbReference type="InterPro" id="IPR038925">
    <property type="entry name" value="At3g17800-like"/>
</dbReference>
<name>A0A3Q7X9B2_CICAR</name>
<gene>
    <name evidence="3" type="primary">LOC101505128</name>
</gene>
<dbReference type="OrthoDB" id="1741656at2759"/>
<feature type="region of interest" description="Disordered" evidence="1">
    <location>
        <begin position="115"/>
        <end position="143"/>
    </location>
</feature>
<accession>A0A3Q7X9B2</accession>
<dbReference type="RefSeq" id="XP_027190209.1">
    <property type="nucleotide sequence ID" value="XM_027334408.1"/>
</dbReference>
<proteinExistence type="predicted"/>
<dbReference type="Proteomes" id="UP000087171">
    <property type="component" value="Chromosome Ca5"/>
</dbReference>